<evidence type="ECO:0000313" key="9">
    <source>
        <dbReference type="EMBL" id="GAA2198909.1"/>
    </source>
</evidence>
<dbReference type="InterPro" id="IPR052027">
    <property type="entry name" value="PspC"/>
</dbReference>
<feature type="transmembrane region" description="Helical" evidence="7">
    <location>
        <begin position="169"/>
        <end position="188"/>
    </location>
</feature>
<feature type="transmembrane region" description="Helical" evidence="7">
    <location>
        <begin position="316"/>
        <end position="334"/>
    </location>
</feature>
<accession>A0ABN3BPR5</accession>
<organism evidence="9 10">
    <name type="scientific">Sinomonas flava</name>
    <dbReference type="NCBI Taxonomy" id="496857"/>
    <lineage>
        <taxon>Bacteria</taxon>
        <taxon>Bacillati</taxon>
        <taxon>Actinomycetota</taxon>
        <taxon>Actinomycetes</taxon>
        <taxon>Micrococcales</taxon>
        <taxon>Micrococcaceae</taxon>
        <taxon>Sinomonas</taxon>
    </lineage>
</organism>
<dbReference type="Pfam" id="PF04024">
    <property type="entry name" value="PspC"/>
    <property type="match status" value="1"/>
</dbReference>
<name>A0ABN3BPR5_9MICC</name>
<keyword evidence="2" id="KW-1003">Cell membrane</keyword>
<evidence type="ECO:0000256" key="3">
    <source>
        <dbReference type="ARBA" id="ARBA00022692"/>
    </source>
</evidence>
<reference evidence="9 10" key="1">
    <citation type="journal article" date="2019" name="Int. J. Syst. Evol. Microbiol.">
        <title>The Global Catalogue of Microorganisms (GCM) 10K type strain sequencing project: providing services to taxonomists for standard genome sequencing and annotation.</title>
        <authorList>
            <consortium name="The Broad Institute Genomics Platform"/>
            <consortium name="The Broad Institute Genome Sequencing Center for Infectious Disease"/>
            <person name="Wu L."/>
            <person name="Ma J."/>
        </authorList>
    </citation>
    <scope>NUCLEOTIDE SEQUENCE [LARGE SCALE GENOMIC DNA]</scope>
    <source>
        <strain evidence="9 10">JCM 16034</strain>
    </source>
</reference>
<comment type="caution">
    <text evidence="9">The sequence shown here is derived from an EMBL/GenBank/DDBJ whole genome shotgun (WGS) entry which is preliminary data.</text>
</comment>
<sequence>MSTESQSHHPDPDPAPGPQPTGPQPGTPPGPQSVGPQPDSQPGAYPPSAGRPSRPPRQGDVFGWVRGLGVVRGSDRWVGGVASGIAHRWGVDPILIRGLFIVAAIFLGIGVLAYGLLWLFLPEPDGRIHVQEAGRGHWTSGMTGGLIVTILGLGGARAGFWFGERGFGGAFWGLFWLAVVAFAVYSIVRGSRRRHAVPGAVPPGNVAGSTPSGGVPGSTPAPAAHYAGAPAPEPGDAYYAKATTAPSYAGPYAPSAGGQPAGGWAPVPTPPPLPPRPRRRGPGAGFATVVVGIAALAAGTLLALTLAGAVSVSGGAMWATAAVVIGAGIVVAGLRGHTAGILSLFAVIALVSAALSLGIERALHADGFPWRSDGPTRVAYTPSTVTEAEHGYQVTAAQGRIDLSALDDAGPLASDRTVPIDVSLSDLTIEIPKDVPVTVRADTTLSSVELGSRSIAGLRQSGSESYNADRPGGTLVLALDTNLSDVKITKEN</sequence>
<evidence type="ECO:0000313" key="10">
    <source>
        <dbReference type="Proteomes" id="UP001500432"/>
    </source>
</evidence>
<protein>
    <recommendedName>
        <fullName evidence="8">Phage shock protein PspC N-terminal domain-containing protein</fullName>
    </recommendedName>
</protein>
<feature type="transmembrane region" description="Helical" evidence="7">
    <location>
        <begin position="142"/>
        <end position="163"/>
    </location>
</feature>
<dbReference type="InterPro" id="IPR007168">
    <property type="entry name" value="Phageshock_PspC_N"/>
</dbReference>
<dbReference type="PANTHER" id="PTHR33885">
    <property type="entry name" value="PHAGE SHOCK PROTEIN C"/>
    <property type="match status" value="1"/>
</dbReference>
<evidence type="ECO:0000256" key="4">
    <source>
        <dbReference type="ARBA" id="ARBA00022989"/>
    </source>
</evidence>
<feature type="compositionally biased region" description="Pro residues" evidence="6">
    <location>
        <begin position="13"/>
        <end position="31"/>
    </location>
</feature>
<feature type="compositionally biased region" description="Low complexity" evidence="6">
    <location>
        <begin position="206"/>
        <end position="227"/>
    </location>
</feature>
<evidence type="ECO:0000256" key="6">
    <source>
        <dbReference type="SAM" id="MobiDB-lite"/>
    </source>
</evidence>
<evidence type="ECO:0000256" key="7">
    <source>
        <dbReference type="SAM" id="Phobius"/>
    </source>
</evidence>
<feature type="compositionally biased region" description="Low complexity" evidence="6">
    <location>
        <begin position="32"/>
        <end position="52"/>
    </location>
</feature>
<keyword evidence="10" id="KW-1185">Reference proteome</keyword>
<evidence type="ECO:0000256" key="5">
    <source>
        <dbReference type="ARBA" id="ARBA00023136"/>
    </source>
</evidence>
<evidence type="ECO:0000256" key="2">
    <source>
        <dbReference type="ARBA" id="ARBA00022475"/>
    </source>
</evidence>
<feature type="region of interest" description="Disordered" evidence="6">
    <location>
        <begin position="1"/>
        <end position="59"/>
    </location>
</feature>
<feature type="transmembrane region" description="Helical" evidence="7">
    <location>
        <begin position="286"/>
        <end position="310"/>
    </location>
</feature>
<comment type="subcellular location">
    <subcellularLocation>
        <location evidence="1">Cell membrane</location>
        <topology evidence="1">Single-pass membrane protein</topology>
    </subcellularLocation>
</comment>
<feature type="domain" description="Phage shock protein PspC N-terminal" evidence="8">
    <location>
        <begin position="74"/>
        <end position="123"/>
    </location>
</feature>
<keyword evidence="4 7" id="KW-1133">Transmembrane helix</keyword>
<keyword evidence="5 7" id="KW-0472">Membrane</keyword>
<keyword evidence="3 7" id="KW-0812">Transmembrane</keyword>
<evidence type="ECO:0000256" key="1">
    <source>
        <dbReference type="ARBA" id="ARBA00004162"/>
    </source>
</evidence>
<feature type="compositionally biased region" description="Basic and acidic residues" evidence="6">
    <location>
        <begin position="1"/>
        <end position="12"/>
    </location>
</feature>
<feature type="region of interest" description="Disordered" evidence="6">
    <location>
        <begin position="259"/>
        <end position="281"/>
    </location>
</feature>
<dbReference type="Proteomes" id="UP001500432">
    <property type="component" value="Unassembled WGS sequence"/>
</dbReference>
<evidence type="ECO:0000259" key="8">
    <source>
        <dbReference type="Pfam" id="PF04024"/>
    </source>
</evidence>
<feature type="region of interest" description="Disordered" evidence="6">
    <location>
        <begin position="198"/>
        <end position="227"/>
    </location>
</feature>
<gene>
    <name evidence="9" type="ORF">GCM10009849_13380</name>
</gene>
<dbReference type="RefSeq" id="WP_344298869.1">
    <property type="nucleotide sequence ID" value="NZ_BAAAQW010000003.1"/>
</dbReference>
<dbReference type="EMBL" id="BAAAQW010000003">
    <property type="protein sequence ID" value="GAA2198909.1"/>
    <property type="molecule type" value="Genomic_DNA"/>
</dbReference>
<dbReference type="PANTHER" id="PTHR33885:SF3">
    <property type="entry name" value="PHAGE SHOCK PROTEIN C"/>
    <property type="match status" value="1"/>
</dbReference>
<proteinExistence type="predicted"/>
<feature type="transmembrane region" description="Helical" evidence="7">
    <location>
        <begin position="94"/>
        <end position="121"/>
    </location>
</feature>
<feature type="transmembrane region" description="Helical" evidence="7">
    <location>
        <begin position="341"/>
        <end position="359"/>
    </location>
</feature>